<dbReference type="GO" id="GO:0003824">
    <property type="term" value="F:catalytic activity"/>
    <property type="evidence" value="ECO:0007669"/>
    <property type="project" value="InterPro"/>
</dbReference>
<reference evidence="3" key="1">
    <citation type="journal article" date="2020" name="mSystems">
        <title>Genome- and Community-Level Interaction Insights into Carbon Utilization and Element Cycling Functions of Hydrothermarchaeota in Hydrothermal Sediment.</title>
        <authorList>
            <person name="Zhou Z."/>
            <person name="Liu Y."/>
            <person name="Xu W."/>
            <person name="Pan J."/>
            <person name="Luo Z.H."/>
            <person name="Li M."/>
        </authorList>
    </citation>
    <scope>NUCLEOTIDE SEQUENCE [LARGE SCALE GENOMIC DNA]</scope>
    <source>
        <strain evidence="3">SpSt-381</strain>
    </source>
</reference>
<dbReference type="Pfam" id="PF01425">
    <property type="entry name" value="Amidase"/>
    <property type="match status" value="1"/>
</dbReference>
<evidence type="ECO:0000313" key="3">
    <source>
        <dbReference type="EMBL" id="HGZ44210.1"/>
    </source>
</evidence>
<comment type="caution">
    <text evidence="3">The sequence shown here is derived from an EMBL/GenBank/DDBJ whole genome shotgun (WGS) entry which is preliminary data.</text>
</comment>
<evidence type="ECO:0000256" key="1">
    <source>
        <dbReference type="ARBA" id="ARBA00009199"/>
    </source>
</evidence>
<dbReference type="AlphaFoldDB" id="A0A832MKV7"/>
<dbReference type="InterPro" id="IPR036928">
    <property type="entry name" value="AS_sf"/>
</dbReference>
<dbReference type="InterPro" id="IPR023631">
    <property type="entry name" value="Amidase_dom"/>
</dbReference>
<feature type="domain" description="Amidase" evidence="2">
    <location>
        <begin position="27"/>
        <end position="448"/>
    </location>
</feature>
<organism evidence="3">
    <name type="scientific">Eiseniibacteriota bacterium</name>
    <dbReference type="NCBI Taxonomy" id="2212470"/>
    <lineage>
        <taxon>Bacteria</taxon>
        <taxon>Candidatus Eiseniibacteriota</taxon>
    </lineage>
</organism>
<protein>
    <submittedName>
        <fullName evidence="3">Amidase</fullName>
    </submittedName>
</protein>
<accession>A0A832MKV7</accession>
<dbReference type="InterPro" id="IPR000120">
    <property type="entry name" value="Amidase"/>
</dbReference>
<sequence>MIDRDTFHLPVRALSDLVRRRRLSPVELTRGVLDRLETVGLQLNAVVTILREPALAEARDAEREIAAGRWRGPLHGIPYGVKDLLATRGAPTTWGAAPYRDQTFDHDATVVERLRAAGAVLVAKLAMVELAGGMGYNHADASFTGPGLTPWNTAFWSGGSSSGPGSAVAAGCVPFAIGSETSGSILTPSAFCGVTGLRPTYGRVSRHGAMALCWTLDKLGPMARTADDCALVLAAIAGRDPRDPSTVDRPFRWPERARAGAGRPRLAVPKGVTDKVQPEVREAFERSLEVLADWCDVTRDVAWPDLPWGPAVSTIVAAEGAAAFLDLIESGRVKELRCPRDRHGGYAGTLVPAVDYLQAMRLRKPMKRAVAELFERFDAVVAPTRASVAYPLDRNFEDAYPGVSGGPPLIPAGNLCGLPALAVPNGFGEAGLPTSLSFMGPAFAEAPLVALAAEYQRRTDWHLRRPPIA</sequence>
<proteinExistence type="inferred from homology"/>
<evidence type="ECO:0000259" key="2">
    <source>
        <dbReference type="Pfam" id="PF01425"/>
    </source>
</evidence>
<dbReference type="PANTHER" id="PTHR11895">
    <property type="entry name" value="TRANSAMIDASE"/>
    <property type="match status" value="1"/>
</dbReference>
<dbReference type="SUPFAM" id="SSF75304">
    <property type="entry name" value="Amidase signature (AS) enzymes"/>
    <property type="match status" value="1"/>
</dbReference>
<name>A0A832MKV7_UNCEI</name>
<dbReference type="PANTHER" id="PTHR11895:SF7">
    <property type="entry name" value="GLUTAMYL-TRNA(GLN) AMIDOTRANSFERASE SUBUNIT A, MITOCHONDRIAL"/>
    <property type="match status" value="1"/>
</dbReference>
<gene>
    <name evidence="3" type="ORF">ENR23_12490</name>
</gene>
<comment type="similarity">
    <text evidence="1">Belongs to the amidase family.</text>
</comment>
<dbReference type="EMBL" id="DSQF01000025">
    <property type="protein sequence ID" value="HGZ44210.1"/>
    <property type="molecule type" value="Genomic_DNA"/>
</dbReference>
<dbReference type="Gene3D" id="3.90.1300.10">
    <property type="entry name" value="Amidase signature (AS) domain"/>
    <property type="match status" value="1"/>
</dbReference>